<evidence type="ECO:0000259" key="4">
    <source>
        <dbReference type="Pfam" id="PF00501"/>
    </source>
</evidence>
<dbReference type="PROSITE" id="PS00455">
    <property type="entry name" value="AMP_BINDING"/>
    <property type="match status" value="1"/>
</dbReference>
<evidence type="ECO:0000256" key="3">
    <source>
        <dbReference type="SAM" id="MobiDB-lite"/>
    </source>
</evidence>
<evidence type="ECO:0000256" key="2">
    <source>
        <dbReference type="ARBA" id="ARBA00022598"/>
    </source>
</evidence>
<dbReference type="InterPro" id="IPR042099">
    <property type="entry name" value="ANL_N_sf"/>
</dbReference>
<dbReference type="AlphaFoldDB" id="T1YRQ8"/>
<accession>T1YRQ8</accession>
<evidence type="ECO:0000256" key="1">
    <source>
        <dbReference type="ARBA" id="ARBA00006432"/>
    </source>
</evidence>
<dbReference type="EC" id="6.2.1.12" evidence="6"/>
<dbReference type="InterPro" id="IPR000873">
    <property type="entry name" value="AMP-dep_synth/lig_dom"/>
</dbReference>
<name>T1YRQ8_9TRYP</name>
<feature type="domain" description="AMP-dependent synthetase/ligase" evidence="4">
    <location>
        <begin position="61"/>
        <end position="433"/>
    </location>
</feature>
<feature type="region of interest" description="Disordered" evidence="3">
    <location>
        <begin position="398"/>
        <end position="419"/>
    </location>
</feature>
<proteinExistence type="inferred from homology"/>
<dbReference type="Gene3D" id="3.30.300.30">
    <property type="match status" value="1"/>
</dbReference>
<dbReference type="InterPro" id="IPR025110">
    <property type="entry name" value="AMP-bd_C"/>
</dbReference>
<sequence>MFRRVPLSTIVRRTPFLIQKCFTSKLVNGERIYVSDFESILDKASKEKTLFQYIERRIKEADPKSVAAVQAETEEHITYGELLTDIERVAQMLYHDAEIRKGDGVCIAYPNHYRFGSLVYGTMRLGAVVSTVSPASDADSLHHYLIECKAKALVGIRVNQKVMEQAVDRVMRETNREVKILYPQEYFENSSSLKPIPKDYEPLKDAKPNDTIFVPFSSGTTGLPKGVQLTNYSLTANVMQASAAWQLNANDTTIAVLPFFHIYGFTTTLNMVFASHARQVVMSSYALDLYMNSVHKYKATVNNIAPPIAVSMLKNAQKYKHLDLTSMTMLRCGAAPLTEETELLVESTFPGCSFAQTFGTTETSPIITCTPRKLLKGHVYGSSGPLVPDTEVRVIRVDDSQQSGADKSSGEDVGEGEEGEIWVRGPQLMKGYLKQSDTDKCMQDGWYRTGDIGRVDTKTGDVIITDRLKELIKYKGFQVSPAALEGVLLDHPWVEDCIVIGVTDPRDVSFESPRALIVLKSDLPLDSALNAADRITNFIMKRVPPHQRLHGGVRIVKEIPKNPAGKLLRRIARQQEIEYLKTIEN</sequence>
<dbReference type="GO" id="GO:0016207">
    <property type="term" value="F:4-coumarate-CoA ligase activity"/>
    <property type="evidence" value="ECO:0007669"/>
    <property type="project" value="UniProtKB-EC"/>
</dbReference>
<reference evidence="6" key="1">
    <citation type="journal article" date="2013" name="PLoS ONE">
        <title>Biosynthesis of vitamins and cofactors in bacterium-harbouring trypanosomatids depends on the symbiotic association as revealed by genomic analyses.</title>
        <authorList>
            <person name="Klein C.C."/>
            <person name="Alves J.M."/>
            <person name="Serrano M.G."/>
            <person name="Buck G.A."/>
            <person name="Vasconcelos A.T."/>
            <person name="Sagot M.F."/>
            <person name="Teixeira M.M."/>
            <person name="Camargo E.P."/>
            <person name="Motta M.C."/>
        </authorList>
    </citation>
    <scope>NUCLEOTIDE SEQUENCE</scope>
    <source>
        <strain evidence="6">TCC079E</strain>
    </source>
</reference>
<dbReference type="InterPro" id="IPR020845">
    <property type="entry name" value="AMP-binding_CS"/>
</dbReference>
<protein>
    <submittedName>
        <fullName evidence="6">4-coumarate--CoA ligase</fullName>
        <ecNumber evidence="6">6.2.1.12</ecNumber>
    </submittedName>
</protein>
<dbReference type="Pfam" id="PF13193">
    <property type="entry name" value="AMP-binding_C"/>
    <property type="match status" value="1"/>
</dbReference>
<evidence type="ECO:0000313" key="6">
    <source>
        <dbReference type="EMBL" id="AGU68021.1"/>
    </source>
</evidence>
<feature type="domain" description="AMP-binding enzyme C-terminal" evidence="5">
    <location>
        <begin position="484"/>
        <end position="566"/>
    </location>
</feature>
<dbReference type="SUPFAM" id="SSF56801">
    <property type="entry name" value="Acetyl-CoA synthetase-like"/>
    <property type="match status" value="1"/>
</dbReference>
<evidence type="ECO:0000259" key="5">
    <source>
        <dbReference type="Pfam" id="PF13193"/>
    </source>
</evidence>
<dbReference type="Pfam" id="PF00501">
    <property type="entry name" value="AMP-binding"/>
    <property type="match status" value="1"/>
</dbReference>
<dbReference type="Gene3D" id="3.40.50.12780">
    <property type="entry name" value="N-terminal domain of ligase-like"/>
    <property type="match status" value="1"/>
</dbReference>
<dbReference type="PANTHER" id="PTHR24096">
    <property type="entry name" value="LONG-CHAIN-FATTY-ACID--COA LIGASE"/>
    <property type="match status" value="1"/>
</dbReference>
<dbReference type="InterPro" id="IPR045851">
    <property type="entry name" value="AMP-bd_C_sf"/>
</dbReference>
<dbReference type="EMBL" id="KF160112">
    <property type="protein sequence ID" value="AGU68021.1"/>
    <property type="molecule type" value="Genomic_DNA"/>
</dbReference>
<keyword evidence="2 6" id="KW-0436">Ligase</keyword>
<organism evidence="6">
    <name type="scientific">Angomonas desouzai</name>
    <dbReference type="NCBI Taxonomy" id="59800"/>
    <lineage>
        <taxon>Eukaryota</taxon>
        <taxon>Discoba</taxon>
        <taxon>Euglenozoa</taxon>
        <taxon>Kinetoplastea</taxon>
        <taxon>Metakinetoplastina</taxon>
        <taxon>Trypanosomatida</taxon>
        <taxon>Trypanosomatidae</taxon>
        <taxon>Strigomonadinae</taxon>
        <taxon>Angomonas</taxon>
    </lineage>
</organism>
<dbReference type="PANTHER" id="PTHR24096:SF149">
    <property type="entry name" value="AMP-BINDING DOMAIN-CONTAINING PROTEIN-RELATED"/>
    <property type="match status" value="1"/>
</dbReference>
<comment type="similarity">
    <text evidence="1">Belongs to the ATP-dependent AMP-binding enzyme family.</text>
</comment>